<evidence type="ECO:0000256" key="8">
    <source>
        <dbReference type="PROSITE-ProRule" id="PRU10100"/>
    </source>
</evidence>
<dbReference type="PROSITE" id="PS51257">
    <property type="entry name" value="PROKAR_LIPOPROTEIN"/>
    <property type="match status" value="1"/>
</dbReference>
<comment type="caution">
    <text evidence="11">The sequence shown here is derived from an EMBL/GenBank/DDBJ whole genome shotgun (WGS) entry which is preliminary data.</text>
</comment>
<feature type="binding site" evidence="6">
    <location>
        <begin position="85"/>
        <end position="86"/>
    </location>
    <ligand>
        <name>substrate</name>
    </ligand>
</feature>
<feature type="active site" evidence="7">
    <location>
        <position position="12"/>
    </location>
</feature>
<feature type="domain" description="Asparaginase/glutaminase C-terminal" evidence="10">
    <location>
        <begin position="204"/>
        <end position="321"/>
    </location>
</feature>
<feature type="active site" evidence="8">
    <location>
        <position position="85"/>
    </location>
</feature>
<dbReference type="EMBL" id="DWWB01000055">
    <property type="protein sequence ID" value="HJC67067.1"/>
    <property type="molecule type" value="Genomic_DNA"/>
</dbReference>
<dbReference type="FunFam" id="3.40.50.1170:FF:000001">
    <property type="entry name" value="L-asparaginase 2"/>
    <property type="match status" value="1"/>
</dbReference>
<dbReference type="Gene3D" id="3.40.50.1170">
    <property type="entry name" value="L-asparaginase, N-terminal domain"/>
    <property type="match status" value="1"/>
</dbReference>
<dbReference type="PROSITE" id="PS00917">
    <property type="entry name" value="ASN_GLN_ASE_2"/>
    <property type="match status" value="1"/>
</dbReference>
<dbReference type="InterPro" id="IPR040919">
    <property type="entry name" value="Asparaginase_C"/>
</dbReference>
<dbReference type="Pfam" id="PF00710">
    <property type="entry name" value="Asparaginase"/>
    <property type="match status" value="1"/>
</dbReference>
<reference evidence="11" key="2">
    <citation type="submission" date="2021-04" db="EMBL/GenBank/DDBJ databases">
        <authorList>
            <person name="Gilroy R."/>
        </authorList>
    </citation>
    <scope>NUCLEOTIDE SEQUENCE</scope>
    <source>
        <strain evidence="11">CHK198-12963</strain>
    </source>
</reference>
<keyword evidence="3" id="KW-0378">Hydrolase</keyword>
<dbReference type="InterPro" id="IPR006033">
    <property type="entry name" value="AsnA_fam"/>
</dbReference>
<organism evidence="11 12">
    <name type="scientific">Candidatus Enterocloster excrementigallinarum</name>
    <dbReference type="NCBI Taxonomy" id="2838558"/>
    <lineage>
        <taxon>Bacteria</taxon>
        <taxon>Bacillati</taxon>
        <taxon>Bacillota</taxon>
        <taxon>Clostridia</taxon>
        <taxon>Lachnospirales</taxon>
        <taxon>Lachnospiraceae</taxon>
        <taxon>Enterocloster</taxon>
    </lineage>
</organism>
<reference evidence="11" key="1">
    <citation type="journal article" date="2021" name="PeerJ">
        <title>Extensive microbial diversity within the chicken gut microbiome revealed by metagenomics and culture.</title>
        <authorList>
            <person name="Gilroy R."/>
            <person name="Ravi A."/>
            <person name="Getino M."/>
            <person name="Pursley I."/>
            <person name="Horton D.L."/>
            <person name="Alikhan N.F."/>
            <person name="Baker D."/>
            <person name="Gharbi K."/>
            <person name="Hall N."/>
            <person name="Watson M."/>
            <person name="Adriaenssens E.M."/>
            <person name="Foster-Nyarko E."/>
            <person name="Jarju S."/>
            <person name="Secka A."/>
            <person name="Antonio M."/>
            <person name="Oren A."/>
            <person name="Chaudhuri R.R."/>
            <person name="La Ragione R."/>
            <person name="Hildebrand F."/>
            <person name="Pallen M.J."/>
        </authorList>
    </citation>
    <scope>NUCLEOTIDE SEQUENCE</scope>
    <source>
        <strain evidence="11">CHK198-12963</strain>
    </source>
</reference>
<feature type="domain" description="L-asparaginase N-terminal" evidence="9">
    <location>
        <begin position="3"/>
        <end position="186"/>
    </location>
</feature>
<comment type="catalytic activity">
    <reaction evidence="4">
        <text>L-asparagine + H2O = L-aspartate + NH4(+)</text>
        <dbReference type="Rhea" id="RHEA:21016"/>
        <dbReference type="ChEBI" id="CHEBI:15377"/>
        <dbReference type="ChEBI" id="CHEBI:28938"/>
        <dbReference type="ChEBI" id="CHEBI:29991"/>
        <dbReference type="ChEBI" id="CHEBI:58048"/>
        <dbReference type="EC" id="3.5.1.1"/>
    </reaction>
</comment>
<feature type="binding site" evidence="6">
    <location>
        <position position="54"/>
    </location>
    <ligand>
        <name>substrate</name>
    </ligand>
</feature>
<protein>
    <recommendedName>
        <fullName evidence="2">asparaginase</fullName>
        <ecNumber evidence="2">3.5.1.1</ecNumber>
    </recommendedName>
</protein>
<evidence type="ECO:0000256" key="6">
    <source>
        <dbReference type="PIRSR" id="PIRSR001220-2"/>
    </source>
</evidence>
<dbReference type="SUPFAM" id="SSF53774">
    <property type="entry name" value="Glutaminase/Asparaginase"/>
    <property type="match status" value="1"/>
</dbReference>
<dbReference type="AlphaFoldDB" id="A0A9D2PWI2"/>
<accession>A0A9D2PWI2</accession>
<evidence type="ECO:0000256" key="7">
    <source>
        <dbReference type="PROSITE-ProRule" id="PRU10099"/>
    </source>
</evidence>
<name>A0A9D2PWI2_9FIRM</name>
<dbReference type="InterPro" id="IPR027474">
    <property type="entry name" value="L-asparaginase_N"/>
</dbReference>
<dbReference type="PROSITE" id="PS51732">
    <property type="entry name" value="ASN_GLN_ASE_3"/>
    <property type="match status" value="1"/>
</dbReference>
<dbReference type="NCBIfam" id="TIGR00519">
    <property type="entry name" value="asnASE_I"/>
    <property type="match status" value="1"/>
</dbReference>
<dbReference type="InterPro" id="IPR041725">
    <property type="entry name" value="L-asparaginase_I"/>
</dbReference>
<dbReference type="CDD" id="cd08963">
    <property type="entry name" value="L-asparaginase_I"/>
    <property type="match status" value="1"/>
</dbReference>
<evidence type="ECO:0000256" key="4">
    <source>
        <dbReference type="ARBA" id="ARBA00049366"/>
    </source>
</evidence>
<dbReference type="EC" id="3.5.1.1" evidence="2"/>
<dbReference type="Pfam" id="PF17763">
    <property type="entry name" value="Asparaginase_C"/>
    <property type="match status" value="1"/>
</dbReference>
<comment type="similarity">
    <text evidence="1">Belongs to the asparaginase 1 family.</text>
</comment>
<feature type="active site" description="O-isoaspartyl threonine intermediate" evidence="5">
    <location>
        <position position="12"/>
    </location>
</feature>
<dbReference type="InterPro" id="IPR006034">
    <property type="entry name" value="Asparaginase/glutaminase-like"/>
</dbReference>
<dbReference type="PIRSF" id="PIRSF500176">
    <property type="entry name" value="L_ASNase"/>
    <property type="match status" value="1"/>
</dbReference>
<evidence type="ECO:0000313" key="12">
    <source>
        <dbReference type="Proteomes" id="UP000823863"/>
    </source>
</evidence>
<dbReference type="PANTHER" id="PTHR11707">
    <property type="entry name" value="L-ASPARAGINASE"/>
    <property type="match status" value="1"/>
</dbReference>
<dbReference type="PIRSF" id="PIRSF001220">
    <property type="entry name" value="L-ASNase_gatD"/>
    <property type="match status" value="1"/>
</dbReference>
<evidence type="ECO:0000259" key="10">
    <source>
        <dbReference type="Pfam" id="PF17763"/>
    </source>
</evidence>
<dbReference type="InterPro" id="IPR036152">
    <property type="entry name" value="Asp/glu_Ase-like_sf"/>
</dbReference>
<sequence>MKRILLIGTGGTIACKRSADGLRPVITSDELLSFVPSCREYCQVDTRQIFNIDSTNIQPRHWLDIASAIEENYEDYDGFVICHGTDTMAYTAAALSYLIQDSLKPIVITGAQKPIDMENTDARINLGDSLRFASCERAYGVSIVFDGKVIAGTRGKKERTKSYNAFSSINFPYIAVIQEEHILFYLDDKPAAAQVRFYHSLNPKVVLLKLIPSMDASILTYMAEHYDAVIIESFGVGGLPSYESGDYYRAVKRLTDLGKTVVMTTQVTNEGSNMSVYEVGKNIKKEFGLLESYDMTLEATVTKIMWILSQTREPDKIRRLFYKTINRDILWNASKF</sequence>
<dbReference type="PANTHER" id="PTHR11707:SF28">
    <property type="entry name" value="60 KDA LYSOPHOSPHOLIPASE"/>
    <property type="match status" value="1"/>
</dbReference>
<proteinExistence type="inferred from homology"/>
<dbReference type="PROSITE" id="PS00144">
    <property type="entry name" value="ASN_GLN_ASE_1"/>
    <property type="match status" value="1"/>
</dbReference>
<dbReference type="PRINTS" id="PR00139">
    <property type="entry name" value="ASNGLNASE"/>
</dbReference>
<dbReference type="GO" id="GO:0004067">
    <property type="term" value="F:asparaginase activity"/>
    <property type="evidence" value="ECO:0007669"/>
    <property type="project" value="UniProtKB-UniRule"/>
</dbReference>
<dbReference type="SMART" id="SM00870">
    <property type="entry name" value="Asparaginase"/>
    <property type="match status" value="1"/>
</dbReference>
<dbReference type="InterPro" id="IPR027473">
    <property type="entry name" value="L-asparaginase_C"/>
</dbReference>
<evidence type="ECO:0000256" key="3">
    <source>
        <dbReference type="ARBA" id="ARBA00022801"/>
    </source>
</evidence>
<evidence type="ECO:0000256" key="1">
    <source>
        <dbReference type="ARBA" id="ARBA00010518"/>
    </source>
</evidence>
<dbReference type="InterPro" id="IPR027475">
    <property type="entry name" value="Asparaginase/glutaminase_AS2"/>
</dbReference>
<dbReference type="Proteomes" id="UP000823863">
    <property type="component" value="Unassembled WGS sequence"/>
</dbReference>
<evidence type="ECO:0000256" key="5">
    <source>
        <dbReference type="PIRSR" id="PIRSR001220-1"/>
    </source>
</evidence>
<gene>
    <name evidence="11" type="ORF">H9931_10200</name>
</gene>
<dbReference type="InterPro" id="IPR037152">
    <property type="entry name" value="L-asparaginase_N_sf"/>
</dbReference>
<evidence type="ECO:0000313" key="11">
    <source>
        <dbReference type="EMBL" id="HJC67067.1"/>
    </source>
</evidence>
<dbReference type="Gene3D" id="3.40.50.40">
    <property type="match status" value="1"/>
</dbReference>
<evidence type="ECO:0000259" key="9">
    <source>
        <dbReference type="Pfam" id="PF00710"/>
    </source>
</evidence>
<dbReference type="InterPro" id="IPR020827">
    <property type="entry name" value="Asparaginase/glutaminase_AS1"/>
</dbReference>
<dbReference type="GO" id="GO:0006520">
    <property type="term" value="P:amino acid metabolic process"/>
    <property type="evidence" value="ECO:0007669"/>
    <property type="project" value="InterPro"/>
</dbReference>
<dbReference type="SFLD" id="SFLDS00057">
    <property type="entry name" value="Glutaminase/Asparaginase"/>
    <property type="match status" value="1"/>
</dbReference>
<evidence type="ECO:0000256" key="2">
    <source>
        <dbReference type="ARBA" id="ARBA00012920"/>
    </source>
</evidence>